<sequence>MGARRFKPDMPAISLEVSAVQAKTALYNAGLYDQVEAVLGGSEYAMVRIWWSSAQSWRRDHPYIAGMAVELDLTDEDVDALFEAAAGVPT</sequence>
<dbReference type="Proteomes" id="UP000192656">
    <property type="component" value="Unassembled WGS sequence"/>
</dbReference>
<protein>
    <submittedName>
        <fullName evidence="1">Uncharacterized protein</fullName>
    </submittedName>
</protein>
<dbReference type="STRING" id="937218.SAMN06297251_12718"/>
<organism evidence="1 2">
    <name type="scientific">Fulvimarina manganoxydans</name>
    <dbReference type="NCBI Taxonomy" id="937218"/>
    <lineage>
        <taxon>Bacteria</taxon>
        <taxon>Pseudomonadati</taxon>
        <taxon>Pseudomonadota</taxon>
        <taxon>Alphaproteobacteria</taxon>
        <taxon>Hyphomicrobiales</taxon>
        <taxon>Aurantimonadaceae</taxon>
        <taxon>Fulvimarina</taxon>
    </lineage>
</organism>
<dbReference type="AlphaFoldDB" id="A0A1W2EJT7"/>
<evidence type="ECO:0000313" key="2">
    <source>
        <dbReference type="Proteomes" id="UP000192656"/>
    </source>
</evidence>
<accession>A0A1W2EJT7</accession>
<dbReference type="EMBL" id="FWXR01000027">
    <property type="protein sequence ID" value="SMD09980.1"/>
    <property type="molecule type" value="Genomic_DNA"/>
</dbReference>
<keyword evidence="2" id="KW-1185">Reference proteome</keyword>
<dbReference type="OrthoDB" id="8006128at2"/>
<gene>
    <name evidence="1" type="ORF">SAMN06297251_12718</name>
</gene>
<dbReference type="RefSeq" id="WP_084412386.1">
    <property type="nucleotide sequence ID" value="NZ_FWXR01000027.1"/>
</dbReference>
<reference evidence="1 2" key="1">
    <citation type="submission" date="2017-04" db="EMBL/GenBank/DDBJ databases">
        <authorList>
            <person name="Afonso C.L."/>
            <person name="Miller P.J."/>
            <person name="Scott M.A."/>
            <person name="Spackman E."/>
            <person name="Goraichik I."/>
            <person name="Dimitrov K.M."/>
            <person name="Suarez D.L."/>
            <person name="Swayne D.E."/>
        </authorList>
    </citation>
    <scope>NUCLEOTIDE SEQUENCE [LARGE SCALE GENOMIC DNA]</scope>
    <source>
        <strain evidence="1 2">CGMCC 1.10972</strain>
    </source>
</reference>
<evidence type="ECO:0000313" key="1">
    <source>
        <dbReference type="EMBL" id="SMD09980.1"/>
    </source>
</evidence>
<proteinExistence type="predicted"/>
<name>A0A1W2EJT7_9HYPH</name>